<comment type="similarity">
    <text evidence="2">Belongs to the asaB hydroxylase/desaturase family.</text>
</comment>
<accession>A0A6A6DGH9</accession>
<evidence type="ECO:0000256" key="2">
    <source>
        <dbReference type="ARBA" id="ARBA00023604"/>
    </source>
</evidence>
<sequence>MATATATMTAAPNGDVKAQLNFWPRSQTPIEPLDFTKPDAERKFNELNRTIDAIDLTVQNVRGQESAFTLDKNGFQYVDHEVPGLNDAKTDDQIRELLIPATEVLVKKMTGAYKTLVFTHRIRNLAQDEDKRADNRAPAHSVHTDFTPSGALQQLVTVLRDPVELERVKNGRVLAINVWRPLKTIKKDPLAVSDWQSITSSDVVANRMVFPNWWNELGKVNWRDGQRWFYLKEQTPSEPLVFKQFDSKVQDGGMTLPHSAFIDPQWEDAEARESIEIKMFAFIEE</sequence>
<evidence type="ECO:0008006" key="5">
    <source>
        <dbReference type="Google" id="ProtNLM"/>
    </source>
</evidence>
<keyword evidence="4" id="KW-1185">Reference proteome</keyword>
<dbReference type="PANTHER" id="PTHR34598:SF3">
    <property type="entry name" value="OXIDOREDUCTASE AN1597"/>
    <property type="match status" value="1"/>
</dbReference>
<dbReference type="Proteomes" id="UP000800200">
    <property type="component" value="Unassembled WGS sequence"/>
</dbReference>
<dbReference type="EMBL" id="ML994679">
    <property type="protein sequence ID" value="KAF2178033.1"/>
    <property type="molecule type" value="Genomic_DNA"/>
</dbReference>
<gene>
    <name evidence="3" type="ORF">K469DRAFT_600995</name>
</gene>
<proteinExistence type="inferred from homology"/>
<dbReference type="NCBIfam" id="NF041278">
    <property type="entry name" value="CmcJ_NvfI_EfuI"/>
    <property type="match status" value="1"/>
</dbReference>
<name>A0A6A6DGH9_9PEZI</name>
<dbReference type="AlphaFoldDB" id="A0A6A6DGH9"/>
<keyword evidence="1" id="KW-0560">Oxidoreductase</keyword>
<evidence type="ECO:0000313" key="4">
    <source>
        <dbReference type="Proteomes" id="UP000800200"/>
    </source>
</evidence>
<evidence type="ECO:0000313" key="3">
    <source>
        <dbReference type="EMBL" id="KAF2178033.1"/>
    </source>
</evidence>
<reference evidence="3" key="1">
    <citation type="journal article" date="2020" name="Stud. Mycol.">
        <title>101 Dothideomycetes genomes: a test case for predicting lifestyles and emergence of pathogens.</title>
        <authorList>
            <person name="Haridas S."/>
            <person name="Albert R."/>
            <person name="Binder M."/>
            <person name="Bloem J."/>
            <person name="Labutti K."/>
            <person name="Salamov A."/>
            <person name="Andreopoulos B."/>
            <person name="Baker S."/>
            <person name="Barry K."/>
            <person name="Bills G."/>
            <person name="Bluhm B."/>
            <person name="Cannon C."/>
            <person name="Castanera R."/>
            <person name="Culley D."/>
            <person name="Daum C."/>
            <person name="Ezra D."/>
            <person name="Gonzalez J."/>
            <person name="Henrissat B."/>
            <person name="Kuo A."/>
            <person name="Liang C."/>
            <person name="Lipzen A."/>
            <person name="Lutzoni F."/>
            <person name="Magnuson J."/>
            <person name="Mondo S."/>
            <person name="Nolan M."/>
            <person name="Ohm R."/>
            <person name="Pangilinan J."/>
            <person name="Park H.-J."/>
            <person name="Ramirez L."/>
            <person name="Alfaro M."/>
            <person name="Sun H."/>
            <person name="Tritt A."/>
            <person name="Yoshinaga Y."/>
            <person name="Zwiers L.-H."/>
            <person name="Turgeon B."/>
            <person name="Goodwin S."/>
            <person name="Spatafora J."/>
            <person name="Crous P."/>
            <person name="Grigoriev I."/>
        </authorList>
    </citation>
    <scope>NUCLEOTIDE SEQUENCE</scope>
    <source>
        <strain evidence="3">CBS 207.26</strain>
    </source>
</reference>
<dbReference type="GO" id="GO:0016491">
    <property type="term" value="F:oxidoreductase activity"/>
    <property type="evidence" value="ECO:0007669"/>
    <property type="project" value="UniProtKB-KW"/>
</dbReference>
<protein>
    <recommendedName>
        <fullName evidence="5">Methyltransferase</fullName>
    </recommendedName>
</protein>
<evidence type="ECO:0000256" key="1">
    <source>
        <dbReference type="ARBA" id="ARBA00023002"/>
    </source>
</evidence>
<organism evidence="3 4">
    <name type="scientific">Zopfia rhizophila CBS 207.26</name>
    <dbReference type="NCBI Taxonomy" id="1314779"/>
    <lineage>
        <taxon>Eukaryota</taxon>
        <taxon>Fungi</taxon>
        <taxon>Dikarya</taxon>
        <taxon>Ascomycota</taxon>
        <taxon>Pezizomycotina</taxon>
        <taxon>Dothideomycetes</taxon>
        <taxon>Dothideomycetes incertae sedis</taxon>
        <taxon>Zopfiaceae</taxon>
        <taxon>Zopfia</taxon>
    </lineage>
</organism>
<dbReference type="OrthoDB" id="412788at2759"/>
<dbReference type="InterPro" id="IPR044053">
    <property type="entry name" value="AsaB-like"/>
</dbReference>
<dbReference type="PANTHER" id="PTHR34598">
    <property type="entry name" value="BLL6449 PROTEIN"/>
    <property type="match status" value="1"/>
</dbReference>